<dbReference type="Proteomes" id="UP000636800">
    <property type="component" value="Chromosome 1"/>
</dbReference>
<dbReference type="Proteomes" id="UP000639772">
    <property type="component" value="Chromosome 1"/>
</dbReference>
<dbReference type="EMBL" id="JADCNM010000001">
    <property type="protein sequence ID" value="KAG0501810.1"/>
    <property type="molecule type" value="Genomic_DNA"/>
</dbReference>
<name>A0A835S4U9_VANPL</name>
<dbReference type="OrthoDB" id="9984275at2759"/>
<evidence type="ECO:0000313" key="2">
    <source>
        <dbReference type="EMBL" id="KAG0501810.1"/>
    </source>
</evidence>
<evidence type="ECO:0000313" key="3">
    <source>
        <dbReference type="Proteomes" id="UP000636800"/>
    </source>
</evidence>
<gene>
    <name evidence="2" type="ORF">HPP92_001882</name>
    <name evidence="1" type="ORF">HPP92_002124</name>
</gene>
<dbReference type="EMBL" id="JADCNL010000001">
    <property type="protein sequence ID" value="KAG0497433.1"/>
    <property type="molecule type" value="Genomic_DNA"/>
</dbReference>
<dbReference type="AlphaFoldDB" id="A0A835S4U9"/>
<evidence type="ECO:0000313" key="4">
    <source>
        <dbReference type="Proteomes" id="UP000639772"/>
    </source>
</evidence>
<proteinExistence type="predicted"/>
<dbReference type="Gene3D" id="1.25.40.10">
    <property type="entry name" value="Tetratricopeptide repeat domain"/>
    <property type="match status" value="1"/>
</dbReference>
<accession>A0A835S4U9</accession>
<protein>
    <submittedName>
        <fullName evidence="1">Uncharacterized protein</fullName>
    </submittedName>
</protein>
<keyword evidence="3" id="KW-1185">Reference proteome</keyword>
<evidence type="ECO:0000313" key="1">
    <source>
        <dbReference type="EMBL" id="KAG0497433.1"/>
    </source>
</evidence>
<sequence>MSFNQDFRKAIDYLERVADLFENEEVTFRKPVQEKVAHLAAQLEQYPKAIEILKKQLGNLAAAVDEEDVEKFTGSIMTSDGITRLGFGGRHVIDKLKEFVGFGRDPWKTALLLRAKNKLHGEENEEDDLT</sequence>
<organism evidence="1 3">
    <name type="scientific">Vanilla planifolia</name>
    <name type="common">Vanilla</name>
    <dbReference type="NCBI Taxonomy" id="51239"/>
    <lineage>
        <taxon>Eukaryota</taxon>
        <taxon>Viridiplantae</taxon>
        <taxon>Streptophyta</taxon>
        <taxon>Embryophyta</taxon>
        <taxon>Tracheophyta</taxon>
        <taxon>Spermatophyta</taxon>
        <taxon>Magnoliopsida</taxon>
        <taxon>Liliopsida</taxon>
        <taxon>Asparagales</taxon>
        <taxon>Orchidaceae</taxon>
        <taxon>Vanilloideae</taxon>
        <taxon>Vanilleae</taxon>
        <taxon>Vanilla</taxon>
    </lineage>
</organism>
<dbReference type="SUPFAM" id="SSF48452">
    <property type="entry name" value="TPR-like"/>
    <property type="match status" value="1"/>
</dbReference>
<dbReference type="Pfam" id="PF14938">
    <property type="entry name" value="SNAP"/>
    <property type="match status" value="1"/>
</dbReference>
<comment type="caution">
    <text evidence="1">The sequence shown here is derived from an EMBL/GenBank/DDBJ whole genome shotgun (WGS) entry which is preliminary data.</text>
</comment>
<dbReference type="InterPro" id="IPR011990">
    <property type="entry name" value="TPR-like_helical_dom_sf"/>
</dbReference>
<reference evidence="3 4" key="1">
    <citation type="journal article" date="2020" name="Nat. Food">
        <title>A phased Vanilla planifolia genome enables genetic improvement of flavour and production.</title>
        <authorList>
            <person name="Hasing T."/>
            <person name="Tang H."/>
            <person name="Brym M."/>
            <person name="Khazi F."/>
            <person name="Huang T."/>
            <person name="Chambers A.H."/>
        </authorList>
    </citation>
    <scope>NUCLEOTIDE SEQUENCE [LARGE SCALE GENOMIC DNA]</scope>
    <source>
        <tissue evidence="1">Leaf</tissue>
    </source>
</reference>